<dbReference type="SUPFAM" id="SSF51905">
    <property type="entry name" value="FAD/NAD(P)-binding domain"/>
    <property type="match status" value="1"/>
</dbReference>
<dbReference type="PROSITE" id="PS51296">
    <property type="entry name" value="RIESKE"/>
    <property type="match status" value="1"/>
</dbReference>
<dbReference type="AlphaFoldDB" id="A0A6M2DH97"/>
<evidence type="ECO:0000256" key="10">
    <source>
        <dbReference type="SAM" id="MobiDB-lite"/>
    </source>
</evidence>
<evidence type="ECO:0000256" key="8">
    <source>
        <dbReference type="ARBA" id="ARBA00023004"/>
    </source>
</evidence>
<dbReference type="InterPro" id="IPR036188">
    <property type="entry name" value="FAD/NAD-bd_sf"/>
</dbReference>
<dbReference type="Gene3D" id="2.102.10.10">
    <property type="entry name" value="Rieske [2Fe-2S] iron-sulphur domain"/>
    <property type="match status" value="1"/>
</dbReference>
<evidence type="ECO:0000313" key="12">
    <source>
        <dbReference type="EMBL" id="NOV44451.1"/>
    </source>
</evidence>
<keyword evidence="4" id="KW-0001">2Fe-2S</keyword>
<reference evidence="12" key="1">
    <citation type="submission" date="2020-03" db="EMBL/GenBank/DDBJ databases">
        <title>Transcriptomic Profiling of the Digestive Tract of the Rat Flea, Xenopsylla cheopis, Following Blood Feeding and Infection with Yersinia pestis.</title>
        <authorList>
            <person name="Bland D.M."/>
            <person name="Martens C.A."/>
            <person name="Virtaneva K."/>
            <person name="Kanakabandi K."/>
            <person name="Long D."/>
            <person name="Rosenke R."/>
            <person name="Saturday G.A."/>
            <person name="Hoyt F.H."/>
            <person name="Bruno D.P."/>
            <person name="Ribeiro J.M.C."/>
            <person name="Hinnebusch J."/>
        </authorList>
    </citation>
    <scope>NUCLEOTIDE SEQUENCE</scope>
</reference>
<protein>
    <submittedName>
        <fullName evidence="12">Putative apoptosis-inducing factor 3 isoform x2</fullName>
    </submittedName>
</protein>
<dbReference type="InterPro" id="IPR023753">
    <property type="entry name" value="FAD/NAD-binding_dom"/>
</dbReference>
<dbReference type="SUPFAM" id="SSF55424">
    <property type="entry name" value="FAD/NAD-linked reductases, dimerisation (C-terminal) domain"/>
    <property type="match status" value="1"/>
</dbReference>
<evidence type="ECO:0000256" key="7">
    <source>
        <dbReference type="ARBA" id="ARBA00023002"/>
    </source>
</evidence>
<evidence type="ECO:0000256" key="4">
    <source>
        <dbReference type="ARBA" id="ARBA00022714"/>
    </source>
</evidence>
<name>A0A6M2DH97_XENCH</name>
<dbReference type="PRINTS" id="PR00368">
    <property type="entry name" value="FADPNR"/>
</dbReference>
<dbReference type="FunFam" id="2.102.10.10:FF:000003">
    <property type="entry name" value="apoptosis-inducing factor 3 isoform X2"/>
    <property type="match status" value="1"/>
</dbReference>
<accession>A0A6M2DH97</accession>
<keyword evidence="5" id="KW-0479">Metal-binding</keyword>
<dbReference type="GO" id="GO:0051537">
    <property type="term" value="F:2 iron, 2 sulfur cluster binding"/>
    <property type="evidence" value="ECO:0007669"/>
    <property type="project" value="UniProtKB-KW"/>
</dbReference>
<dbReference type="GO" id="GO:0005737">
    <property type="term" value="C:cytoplasm"/>
    <property type="evidence" value="ECO:0007669"/>
    <property type="project" value="TreeGrafter"/>
</dbReference>
<proteinExistence type="inferred from homology"/>
<keyword evidence="8" id="KW-0408">Iron</keyword>
<dbReference type="InterPro" id="IPR016156">
    <property type="entry name" value="FAD/NAD-linked_Rdtase_dimer_sf"/>
</dbReference>
<dbReference type="SUPFAM" id="SSF50022">
    <property type="entry name" value="ISP domain"/>
    <property type="match status" value="1"/>
</dbReference>
<comment type="similarity">
    <text evidence="2">Belongs to the FAD-dependent oxidoreductase family.</text>
</comment>
<keyword evidence="9" id="KW-0411">Iron-sulfur</keyword>
<keyword evidence="6" id="KW-0274">FAD</keyword>
<dbReference type="Pfam" id="PF00355">
    <property type="entry name" value="Rieske"/>
    <property type="match status" value="1"/>
</dbReference>
<evidence type="ECO:0000256" key="6">
    <source>
        <dbReference type="ARBA" id="ARBA00022827"/>
    </source>
</evidence>
<dbReference type="CDD" id="cd03478">
    <property type="entry name" value="Rieske_AIFL_N"/>
    <property type="match status" value="1"/>
</dbReference>
<sequence>MGGANCKSFSPVCGAGPESSSTDMKPSSYSNEFVEEVVCKESSLGENEMQQFDIGEDGKVLIVKQDGKFYALGAKCTHYGARLVNGALGKGRVRCPWHGACFNLSTGDIEDYPGLDSIHSFKVTLENGNVKVRAKKSDLLNTKRVKPMRRTSPDNDETYVIIGGGPSGAVCAETIRQEGFEGRVVVICNENYLPYDRVKLSKQLHFEIEKAQLRTASFYDSYDIEMKLGVAAESVDCNEKSISLSNNETLRYDKVFIATGSRPIELEVEGHDLENVVVLRNTEHAKHALKLLLPENEIVILGGSFIGIEMAAYSSTKVGKVTVVMRDDVPYRNSFGFEVGERIKSLCESHGVIFLTKSSITKCIGKDGILTAVEINGEHVIKANLLLLGIGTVPNTDFLRGSGIAMNPNGTIIVDKFMKTNIEDVYAGGDIAYAPVYCNFNQPAAIGHYPLAHYHGKVAAMNMVDHIMPLRSVPFFWTMIYGKSFRYTGYGKHTSLQIEGSLEDLSFVVYYFDEQNRVIGMMSANKDPIVSLYAEWLANGKHLFKHDLEGDPLAWTRQKIE</sequence>
<feature type="compositionally biased region" description="Polar residues" evidence="10">
    <location>
        <begin position="18"/>
        <end position="27"/>
    </location>
</feature>
<keyword evidence="7" id="KW-0560">Oxidoreductase</keyword>
<dbReference type="EMBL" id="GIIL01000725">
    <property type="protein sequence ID" value="NOV44451.1"/>
    <property type="molecule type" value="Transcribed_RNA"/>
</dbReference>
<evidence type="ECO:0000256" key="5">
    <source>
        <dbReference type="ARBA" id="ARBA00022723"/>
    </source>
</evidence>
<dbReference type="PANTHER" id="PTHR43557">
    <property type="entry name" value="APOPTOSIS-INDUCING FACTOR 1"/>
    <property type="match status" value="1"/>
</dbReference>
<feature type="region of interest" description="Disordered" evidence="10">
    <location>
        <begin position="1"/>
        <end position="27"/>
    </location>
</feature>
<keyword evidence="3" id="KW-0285">Flavoprotein</keyword>
<dbReference type="InterPro" id="IPR017941">
    <property type="entry name" value="Rieske_2Fe-2S"/>
</dbReference>
<evidence type="ECO:0000259" key="11">
    <source>
        <dbReference type="PROSITE" id="PS51296"/>
    </source>
</evidence>
<evidence type="ECO:0000256" key="2">
    <source>
        <dbReference type="ARBA" id="ARBA00006442"/>
    </source>
</evidence>
<dbReference type="Pfam" id="PF07992">
    <property type="entry name" value="Pyr_redox_2"/>
    <property type="match status" value="1"/>
</dbReference>
<dbReference type="PRINTS" id="PR00411">
    <property type="entry name" value="PNDRDTASEI"/>
</dbReference>
<dbReference type="PANTHER" id="PTHR43557:SF2">
    <property type="entry name" value="RIESKE DOMAIN-CONTAINING PROTEIN-RELATED"/>
    <property type="match status" value="1"/>
</dbReference>
<comment type="cofactor">
    <cofactor evidence="1">
        <name>FAD</name>
        <dbReference type="ChEBI" id="CHEBI:57692"/>
    </cofactor>
</comment>
<dbReference type="GO" id="GO:0046872">
    <property type="term" value="F:metal ion binding"/>
    <property type="evidence" value="ECO:0007669"/>
    <property type="project" value="UniProtKB-KW"/>
</dbReference>
<dbReference type="GO" id="GO:0016651">
    <property type="term" value="F:oxidoreductase activity, acting on NAD(P)H"/>
    <property type="evidence" value="ECO:0007669"/>
    <property type="project" value="TreeGrafter"/>
</dbReference>
<organism evidence="12">
    <name type="scientific">Xenopsylla cheopis</name>
    <name type="common">Oriental rat flea</name>
    <name type="synonym">Pulex cheopis</name>
    <dbReference type="NCBI Taxonomy" id="163159"/>
    <lineage>
        <taxon>Eukaryota</taxon>
        <taxon>Metazoa</taxon>
        <taxon>Ecdysozoa</taxon>
        <taxon>Arthropoda</taxon>
        <taxon>Hexapoda</taxon>
        <taxon>Insecta</taxon>
        <taxon>Pterygota</taxon>
        <taxon>Neoptera</taxon>
        <taxon>Endopterygota</taxon>
        <taxon>Siphonaptera</taxon>
        <taxon>Pulicidae</taxon>
        <taxon>Xenopsyllinae</taxon>
        <taxon>Xenopsylla</taxon>
    </lineage>
</organism>
<dbReference type="Gene3D" id="3.30.390.30">
    <property type="match status" value="1"/>
</dbReference>
<dbReference type="InterPro" id="IPR050446">
    <property type="entry name" value="FAD-oxidoreductase/Apoptosis"/>
</dbReference>
<dbReference type="InterPro" id="IPR036922">
    <property type="entry name" value="Rieske_2Fe-2S_sf"/>
</dbReference>
<evidence type="ECO:0000256" key="1">
    <source>
        <dbReference type="ARBA" id="ARBA00001974"/>
    </source>
</evidence>
<feature type="domain" description="Rieske" evidence="11">
    <location>
        <begin position="36"/>
        <end position="132"/>
    </location>
</feature>
<dbReference type="Gene3D" id="3.50.50.60">
    <property type="entry name" value="FAD/NAD(P)-binding domain"/>
    <property type="match status" value="2"/>
</dbReference>
<evidence type="ECO:0000256" key="9">
    <source>
        <dbReference type="ARBA" id="ARBA00023014"/>
    </source>
</evidence>
<evidence type="ECO:0000256" key="3">
    <source>
        <dbReference type="ARBA" id="ARBA00022630"/>
    </source>
</evidence>